<dbReference type="SUPFAM" id="SSF52172">
    <property type="entry name" value="CheY-like"/>
    <property type="match status" value="1"/>
</dbReference>
<dbReference type="SUPFAM" id="SSF47384">
    <property type="entry name" value="Homodimeric domain of signal transducing histidine kinase"/>
    <property type="match status" value="1"/>
</dbReference>
<dbReference type="PROSITE" id="PS50109">
    <property type="entry name" value="HIS_KIN"/>
    <property type="match status" value="1"/>
</dbReference>
<dbReference type="Proteomes" id="UP000627446">
    <property type="component" value="Unassembled WGS sequence"/>
</dbReference>
<dbReference type="PANTHER" id="PTHR43047">
    <property type="entry name" value="TWO-COMPONENT HISTIDINE PROTEIN KINASE"/>
    <property type="match status" value="1"/>
</dbReference>
<dbReference type="SMART" id="SM00388">
    <property type="entry name" value="HisKA"/>
    <property type="match status" value="1"/>
</dbReference>
<evidence type="ECO:0000256" key="7">
    <source>
        <dbReference type="PROSITE-ProRule" id="PRU00169"/>
    </source>
</evidence>
<dbReference type="CDD" id="cd00082">
    <property type="entry name" value="HisKA"/>
    <property type="match status" value="1"/>
</dbReference>
<comment type="caution">
    <text evidence="10">The sequence shown here is derived from an EMBL/GenBank/DDBJ whole genome shotgun (WGS) entry which is preliminary data.</text>
</comment>
<dbReference type="InterPro" id="IPR036890">
    <property type="entry name" value="HATPase_C_sf"/>
</dbReference>
<evidence type="ECO:0000256" key="4">
    <source>
        <dbReference type="ARBA" id="ARBA00022553"/>
    </source>
</evidence>
<dbReference type="SUPFAM" id="SSF55874">
    <property type="entry name" value="ATPase domain of HSP90 chaperone/DNA topoisomerase II/histidine kinase"/>
    <property type="match status" value="1"/>
</dbReference>
<evidence type="ECO:0000256" key="6">
    <source>
        <dbReference type="ARBA" id="ARBA00022777"/>
    </source>
</evidence>
<comment type="catalytic activity">
    <reaction evidence="1">
        <text>ATP + protein L-histidine = ADP + protein N-phospho-L-histidine.</text>
        <dbReference type="EC" id="2.7.13.3"/>
    </reaction>
</comment>
<dbReference type="PRINTS" id="PR00344">
    <property type="entry name" value="BCTRLSENSOR"/>
</dbReference>
<reference evidence="10" key="1">
    <citation type="submission" date="2020-08" db="EMBL/GenBank/DDBJ databases">
        <title>Novel species isolated from subtropical streams in China.</title>
        <authorList>
            <person name="Lu H."/>
        </authorList>
    </citation>
    <scope>NUCLEOTIDE SEQUENCE</scope>
    <source>
        <strain evidence="10">LX22W</strain>
    </source>
</reference>
<dbReference type="PROSITE" id="PS50110">
    <property type="entry name" value="RESPONSE_REGULATORY"/>
    <property type="match status" value="1"/>
</dbReference>
<organism evidence="10 11">
    <name type="scientific">Undibacterium nitidum</name>
    <dbReference type="NCBI Taxonomy" id="2762298"/>
    <lineage>
        <taxon>Bacteria</taxon>
        <taxon>Pseudomonadati</taxon>
        <taxon>Pseudomonadota</taxon>
        <taxon>Betaproteobacteria</taxon>
        <taxon>Burkholderiales</taxon>
        <taxon>Oxalobacteraceae</taxon>
        <taxon>Undibacterium</taxon>
    </lineage>
</organism>
<protein>
    <recommendedName>
        <fullName evidence="3">histidine kinase</fullName>
        <ecNumber evidence="3">2.7.13.3</ecNumber>
    </recommendedName>
</protein>
<dbReference type="EMBL" id="JACOFZ010000001">
    <property type="protein sequence ID" value="MBC3880506.1"/>
    <property type="molecule type" value="Genomic_DNA"/>
</dbReference>
<evidence type="ECO:0000256" key="5">
    <source>
        <dbReference type="ARBA" id="ARBA00022679"/>
    </source>
</evidence>
<dbReference type="AlphaFoldDB" id="A0A923HMH2"/>
<dbReference type="Gene3D" id="1.10.287.130">
    <property type="match status" value="1"/>
</dbReference>
<dbReference type="InterPro" id="IPR003661">
    <property type="entry name" value="HisK_dim/P_dom"/>
</dbReference>
<evidence type="ECO:0000313" key="10">
    <source>
        <dbReference type="EMBL" id="MBC3880506.1"/>
    </source>
</evidence>
<keyword evidence="6 10" id="KW-0418">Kinase</keyword>
<dbReference type="GO" id="GO:0009927">
    <property type="term" value="F:histidine phosphotransfer kinase activity"/>
    <property type="evidence" value="ECO:0007669"/>
    <property type="project" value="TreeGrafter"/>
</dbReference>
<dbReference type="SMART" id="SM00387">
    <property type="entry name" value="HATPase_c"/>
    <property type="match status" value="1"/>
</dbReference>
<evidence type="ECO:0000313" key="11">
    <source>
        <dbReference type="Proteomes" id="UP000627446"/>
    </source>
</evidence>
<evidence type="ECO:0000256" key="3">
    <source>
        <dbReference type="ARBA" id="ARBA00012438"/>
    </source>
</evidence>
<dbReference type="SMART" id="SM00448">
    <property type="entry name" value="REC"/>
    <property type="match status" value="1"/>
</dbReference>
<evidence type="ECO:0000259" key="9">
    <source>
        <dbReference type="PROSITE" id="PS50110"/>
    </source>
</evidence>
<evidence type="ECO:0000259" key="8">
    <source>
        <dbReference type="PROSITE" id="PS50109"/>
    </source>
</evidence>
<keyword evidence="5" id="KW-0808">Transferase</keyword>
<dbReference type="GO" id="GO:0005886">
    <property type="term" value="C:plasma membrane"/>
    <property type="evidence" value="ECO:0007669"/>
    <property type="project" value="UniProtKB-SubCell"/>
</dbReference>
<feature type="domain" description="Histidine kinase" evidence="8">
    <location>
        <begin position="186"/>
        <end position="405"/>
    </location>
</feature>
<evidence type="ECO:0000256" key="2">
    <source>
        <dbReference type="ARBA" id="ARBA00004429"/>
    </source>
</evidence>
<dbReference type="Gene3D" id="3.30.565.10">
    <property type="entry name" value="Histidine kinase-like ATPase, C-terminal domain"/>
    <property type="match status" value="1"/>
</dbReference>
<accession>A0A923HMH2</accession>
<dbReference type="GO" id="GO:0000155">
    <property type="term" value="F:phosphorelay sensor kinase activity"/>
    <property type="evidence" value="ECO:0007669"/>
    <property type="project" value="InterPro"/>
</dbReference>
<dbReference type="PANTHER" id="PTHR43047:SF72">
    <property type="entry name" value="OSMOSENSING HISTIDINE PROTEIN KINASE SLN1"/>
    <property type="match status" value="1"/>
</dbReference>
<dbReference type="EC" id="2.7.13.3" evidence="3"/>
<dbReference type="InterPro" id="IPR004358">
    <property type="entry name" value="Sig_transdc_His_kin-like_C"/>
</dbReference>
<dbReference type="InterPro" id="IPR036097">
    <property type="entry name" value="HisK_dim/P_sf"/>
</dbReference>
<dbReference type="Gene3D" id="3.40.50.2300">
    <property type="match status" value="1"/>
</dbReference>
<sequence>MEKPVLDEDEVLVVEDIEEIIDLGISNPNVWRVLVVDDDADMHHVTRLVLSDFKFQNRPLELISAYTGKEAYDILAKPNDIALVLLDVVMETEDAGLVLTRQIREQLKNQLVRIVLRTGQSGKAPETEVVAEYDINDYKDKSELTVQKLRTTVISSLRAYSNLLEMHQNLKQRESHDQVQSEYVSTVNHELRTPLTSIHGALGLLASETLVALPPTARNLVKVALRNSERLSNLLSDIIDVEKIASGTLSLDLQRVDLVGLSKICLSDNEIFATQKQIRYVLADPVVPIWVMVDANRVQQIFANLLSNAVRFSPQASEIQIRLLEQGDYVRVEIQDFGTGIPAAYHPNIFHRFAQTSAGDSRPQKGTGLGLSICKALVQLMDGEIGFESVEHQGSTFWFTLPIFGKIDD</sequence>
<comment type="subcellular location">
    <subcellularLocation>
        <location evidence="2">Cell inner membrane</location>
        <topology evidence="2">Multi-pass membrane protein</topology>
    </subcellularLocation>
</comment>
<dbReference type="FunFam" id="3.30.565.10:FF:000006">
    <property type="entry name" value="Sensor histidine kinase WalK"/>
    <property type="match status" value="1"/>
</dbReference>
<feature type="domain" description="Response regulatory" evidence="9">
    <location>
        <begin position="32"/>
        <end position="156"/>
    </location>
</feature>
<gene>
    <name evidence="10" type="ORF">H8K36_03915</name>
</gene>
<name>A0A923HMH2_9BURK</name>
<keyword evidence="4 7" id="KW-0597">Phosphoprotein</keyword>
<dbReference type="CDD" id="cd16922">
    <property type="entry name" value="HATPase_EvgS-ArcB-TorS-like"/>
    <property type="match status" value="1"/>
</dbReference>
<proteinExistence type="predicted"/>
<dbReference type="InterPro" id="IPR003594">
    <property type="entry name" value="HATPase_dom"/>
</dbReference>
<feature type="modified residue" description="4-aspartylphosphate" evidence="7">
    <location>
        <position position="87"/>
    </location>
</feature>
<dbReference type="RefSeq" id="WP_186914989.1">
    <property type="nucleotide sequence ID" value="NZ_JACOFZ010000001.1"/>
</dbReference>
<evidence type="ECO:0000256" key="1">
    <source>
        <dbReference type="ARBA" id="ARBA00000085"/>
    </source>
</evidence>
<dbReference type="Pfam" id="PF02518">
    <property type="entry name" value="HATPase_c"/>
    <property type="match status" value="1"/>
</dbReference>
<dbReference type="InterPro" id="IPR011006">
    <property type="entry name" value="CheY-like_superfamily"/>
</dbReference>
<dbReference type="InterPro" id="IPR005467">
    <property type="entry name" value="His_kinase_dom"/>
</dbReference>
<dbReference type="Pfam" id="PF00072">
    <property type="entry name" value="Response_reg"/>
    <property type="match status" value="1"/>
</dbReference>
<dbReference type="Pfam" id="PF00512">
    <property type="entry name" value="HisKA"/>
    <property type="match status" value="1"/>
</dbReference>
<keyword evidence="11" id="KW-1185">Reference proteome</keyword>
<dbReference type="InterPro" id="IPR001789">
    <property type="entry name" value="Sig_transdc_resp-reg_receiver"/>
</dbReference>